<sequence>MNIYRFYGHFLPISFNYKDFGQVMYENNVTQKYLVLKIQSRKGIIYEFNYSENKCEVYAKVKTSIYYSWIDEFDNKDDYETFCRTFKNKKYYFEKGRLIKEERFK</sequence>
<proteinExistence type="predicted"/>
<dbReference type="AlphaFoldDB" id="A0A873QJS7"/>
<dbReference type="GeneID" id="63647920"/>
<keyword evidence="1" id="KW-0496">Mitochondrion</keyword>
<reference evidence="1" key="1">
    <citation type="submission" date="2020-06" db="EMBL/GenBank/DDBJ databases">
        <title>The complete mitochondrial genome of two Pisolithus species.</title>
        <authorList>
            <person name="Li Q."/>
        </authorList>
    </citation>
    <scope>NUCLEOTIDE SEQUENCE</scope>
</reference>
<protein>
    <submittedName>
        <fullName evidence="1">Uncharacterized protein</fullName>
    </submittedName>
</protein>
<evidence type="ECO:0000313" key="1">
    <source>
        <dbReference type="EMBL" id="QPA36172.1"/>
    </source>
</evidence>
<accession>A0A873QJS7</accession>
<geneLocation type="mitochondrion" evidence="1"/>
<gene>
    <name evidence="1" type="primary">orf105</name>
</gene>
<dbReference type="EMBL" id="MT577035">
    <property type="protein sequence ID" value="QPA36172.1"/>
    <property type="molecule type" value="Genomic_DNA"/>
</dbReference>
<name>A0A873QJS7_PISTI</name>
<organism evidence="1">
    <name type="scientific">Pisolithus tinctorius</name>
    <name type="common">Dead man's foot</name>
    <name type="synonym">Scleroderma tinctorium</name>
    <dbReference type="NCBI Taxonomy" id="37468"/>
    <lineage>
        <taxon>Eukaryota</taxon>
        <taxon>Fungi</taxon>
        <taxon>Dikarya</taxon>
        <taxon>Basidiomycota</taxon>
        <taxon>Agaricomycotina</taxon>
        <taxon>Agaricomycetes</taxon>
        <taxon>Agaricomycetidae</taxon>
        <taxon>Boletales</taxon>
        <taxon>Sclerodermatineae</taxon>
        <taxon>Pisolithaceae</taxon>
        <taxon>Pisolithus</taxon>
    </lineage>
</organism>
<dbReference type="RefSeq" id="YP_010041394.1">
    <property type="nucleotide sequence ID" value="NC_054202.1"/>
</dbReference>